<dbReference type="Proteomes" id="UP000019197">
    <property type="component" value="Unassembled WGS sequence"/>
</dbReference>
<dbReference type="EMBL" id="CBXE010000062">
    <property type="protein sequence ID" value="CDL80458.1"/>
    <property type="molecule type" value="Genomic_DNA"/>
</dbReference>
<accession>W1IRL7</accession>
<protein>
    <submittedName>
        <fullName evidence="1">Uncharacterized protein</fullName>
    </submittedName>
</protein>
<proteinExistence type="predicted"/>
<dbReference type="AlphaFoldDB" id="W1IRL7"/>
<evidence type="ECO:0000313" key="1">
    <source>
        <dbReference type="EMBL" id="CDL80458.1"/>
    </source>
</evidence>
<evidence type="ECO:0000313" key="2">
    <source>
        <dbReference type="Proteomes" id="UP000019197"/>
    </source>
</evidence>
<organism evidence="1 2">
    <name type="scientific">Xenorhabdus cabanillasii JM26</name>
    <dbReference type="NCBI Taxonomy" id="1427517"/>
    <lineage>
        <taxon>Bacteria</taxon>
        <taxon>Pseudomonadati</taxon>
        <taxon>Pseudomonadota</taxon>
        <taxon>Gammaproteobacteria</taxon>
        <taxon>Enterobacterales</taxon>
        <taxon>Morganellaceae</taxon>
        <taxon>Xenorhabdus</taxon>
    </lineage>
</organism>
<sequence>MSSFASDTDNFPDSFNEIYKHLLLPAGLENQLFSIEKFNKIFTN</sequence>
<name>W1IRL7_9GAMM</name>
<comment type="caution">
    <text evidence="1">The sequence shown here is derived from an EMBL/GenBank/DDBJ whole genome shotgun (WGS) entry which is preliminary data.</text>
</comment>
<reference evidence="1 2" key="1">
    <citation type="submission" date="2013-11" db="EMBL/GenBank/DDBJ databases">
        <title>Draft genome sequence and annotation of the entomopathogenic bacterium, Xenorhabdus cabanillasi strain JM26.</title>
        <authorList>
            <person name="Gualtieri M."/>
            <person name="Ogier J.C."/>
            <person name="Pages S."/>
            <person name="Givaudan A."/>
            <person name="Gaudriault S."/>
        </authorList>
    </citation>
    <scope>NUCLEOTIDE SEQUENCE [LARGE SCALE GENOMIC DNA]</scope>
    <source>
        <strain evidence="1 2">JM26</strain>
    </source>
</reference>
<gene>
    <name evidence="1" type="ORF">XCR1_1540013</name>
</gene>